<dbReference type="InterPro" id="IPR036964">
    <property type="entry name" value="RASGEF_cat_dom_sf"/>
</dbReference>
<dbReference type="GO" id="GO:0008168">
    <property type="term" value="F:methyltransferase activity"/>
    <property type="evidence" value="ECO:0007669"/>
    <property type="project" value="InterPro"/>
</dbReference>
<keyword evidence="3" id="KW-0862">Zinc</keyword>
<dbReference type="CDD" id="cd20808">
    <property type="entry name" value="C1_RASGRP"/>
    <property type="match status" value="1"/>
</dbReference>
<dbReference type="InterPro" id="IPR046349">
    <property type="entry name" value="C1-like_sf"/>
</dbReference>
<evidence type="ECO:0000256" key="3">
    <source>
        <dbReference type="ARBA" id="ARBA00022833"/>
    </source>
</evidence>
<dbReference type="GO" id="GO:0007265">
    <property type="term" value="P:Ras protein signal transduction"/>
    <property type="evidence" value="ECO:0007669"/>
    <property type="project" value="TreeGrafter"/>
</dbReference>
<evidence type="ECO:0000256" key="5">
    <source>
        <dbReference type="SAM" id="MobiDB-lite"/>
    </source>
</evidence>
<dbReference type="SUPFAM" id="SSF47473">
    <property type="entry name" value="EF-hand"/>
    <property type="match status" value="1"/>
</dbReference>
<keyword evidence="4" id="KW-0106">Calcium</keyword>
<dbReference type="PANTHER" id="PTHR23113">
    <property type="entry name" value="GUANINE NUCLEOTIDE EXCHANGE FACTOR"/>
    <property type="match status" value="1"/>
</dbReference>
<dbReference type="PANTHER" id="PTHR23113:SF16">
    <property type="entry name" value="RAS GUANYL-RELEASING PROTEIN 2"/>
    <property type="match status" value="1"/>
</dbReference>
<dbReference type="Gene3D" id="3.30.60.20">
    <property type="match status" value="1"/>
</dbReference>
<evidence type="ECO:0000256" key="1">
    <source>
        <dbReference type="ARBA" id="ARBA00022658"/>
    </source>
</evidence>
<feature type="region of interest" description="Disordered" evidence="5">
    <location>
        <begin position="1"/>
        <end position="28"/>
    </location>
</feature>
<name>A0AAD8Z623_9TELE</name>
<dbReference type="InterPro" id="IPR001895">
    <property type="entry name" value="RASGEF_cat_dom"/>
</dbReference>
<dbReference type="GO" id="GO:0005509">
    <property type="term" value="F:calcium ion binding"/>
    <property type="evidence" value="ECO:0007669"/>
    <property type="project" value="InterPro"/>
</dbReference>
<dbReference type="Gene3D" id="1.10.238.10">
    <property type="entry name" value="EF-hand"/>
    <property type="match status" value="1"/>
</dbReference>
<dbReference type="SMART" id="SM00109">
    <property type="entry name" value="C1"/>
    <property type="match status" value="1"/>
</dbReference>
<evidence type="ECO:0000256" key="2">
    <source>
        <dbReference type="ARBA" id="ARBA00022723"/>
    </source>
</evidence>
<dbReference type="PROSITE" id="PS50222">
    <property type="entry name" value="EF_HAND_2"/>
    <property type="match status" value="2"/>
</dbReference>
<dbReference type="InterPro" id="IPR015095">
    <property type="entry name" value="AlkB_hom8_N"/>
</dbReference>
<keyword evidence="9" id="KW-1185">Reference proteome</keyword>
<feature type="domain" description="Phorbol-ester/DAG-type" evidence="6">
    <location>
        <begin position="716"/>
        <end position="766"/>
    </location>
</feature>
<dbReference type="Proteomes" id="UP001239994">
    <property type="component" value="Unassembled WGS sequence"/>
</dbReference>
<dbReference type="SUPFAM" id="SSF57889">
    <property type="entry name" value="Cysteine-rich domain"/>
    <property type="match status" value="1"/>
</dbReference>
<reference evidence="8" key="1">
    <citation type="submission" date="2023-03" db="EMBL/GenBank/DDBJ databases">
        <title>Electrophorus voltai genome.</title>
        <authorList>
            <person name="Bian C."/>
        </authorList>
    </citation>
    <scope>NUCLEOTIDE SEQUENCE</scope>
    <source>
        <strain evidence="8">CB-2022</strain>
        <tissue evidence="8">Muscle</tissue>
    </source>
</reference>
<dbReference type="Pfam" id="PF09004">
    <property type="entry name" value="ALKBH8_N"/>
    <property type="match status" value="1"/>
</dbReference>
<dbReference type="GO" id="GO:0005085">
    <property type="term" value="F:guanyl-nucleotide exchange factor activity"/>
    <property type="evidence" value="ECO:0007669"/>
    <property type="project" value="UniProtKB-KW"/>
</dbReference>
<dbReference type="Gene3D" id="1.20.870.10">
    <property type="entry name" value="Son of sevenless (SoS) protein Chain: S domain 1"/>
    <property type="match status" value="1"/>
</dbReference>
<evidence type="ECO:0000256" key="4">
    <source>
        <dbReference type="ARBA" id="ARBA00022837"/>
    </source>
</evidence>
<feature type="domain" description="EF-hand" evidence="7">
    <location>
        <begin position="682"/>
        <end position="708"/>
    </location>
</feature>
<feature type="region of interest" description="Disordered" evidence="5">
    <location>
        <begin position="771"/>
        <end position="791"/>
    </location>
</feature>
<dbReference type="CDD" id="cd00051">
    <property type="entry name" value="EFh"/>
    <property type="match status" value="1"/>
</dbReference>
<feature type="compositionally biased region" description="Polar residues" evidence="5">
    <location>
        <begin position="775"/>
        <end position="786"/>
    </location>
</feature>
<protein>
    <recommendedName>
        <fullName evidence="10">RAS guanyl releasing protein 2</fullName>
    </recommendedName>
</protein>
<evidence type="ECO:0000313" key="8">
    <source>
        <dbReference type="EMBL" id="KAK1792146.1"/>
    </source>
</evidence>
<keyword evidence="1" id="KW-0344">Guanine-nucleotide releasing factor</keyword>
<dbReference type="InterPro" id="IPR008937">
    <property type="entry name" value="Ras-like_GEF"/>
</dbReference>
<dbReference type="PROSITE" id="PS00018">
    <property type="entry name" value="EF_HAND_1"/>
    <property type="match status" value="2"/>
</dbReference>
<organism evidence="8 9">
    <name type="scientific">Electrophorus voltai</name>
    <dbReference type="NCBI Taxonomy" id="2609070"/>
    <lineage>
        <taxon>Eukaryota</taxon>
        <taxon>Metazoa</taxon>
        <taxon>Chordata</taxon>
        <taxon>Craniata</taxon>
        <taxon>Vertebrata</taxon>
        <taxon>Euteleostomi</taxon>
        <taxon>Actinopterygii</taxon>
        <taxon>Neopterygii</taxon>
        <taxon>Teleostei</taxon>
        <taxon>Ostariophysi</taxon>
        <taxon>Gymnotiformes</taxon>
        <taxon>Gymnotoidei</taxon>
        <taxon>Gymnotidae</taxon>
        <taxon>Electrophorus</taxon>
    </lineage>
</organism>
<dbReference type="InterPro" id="IPR011992">
    <property type="entry name" value="EF-hand-dom_pair"/>
</dbReference>
<dbReference type="SMART" id="SM00054">
    <property type="entry name" value="EFh"/>
    <property type="match status" value="2"/>
</dbReference>
<evidence type="ECO:0008006" key="10">
    <source>
        <dbReference type="Google" id="ProtNLM"/>
    </source>
</evidence>
<dbReference type="InterPro" id="IPR002219">
    <property type="entry name" value="PKC_DAG/PE"/>
</dbReference>
<dbReference type="AlphaFoldDB" id="A0AAD8Z623"/>
<accession>A0AAD8Z623</accession>
<dbReference type="PRINTS" id="PR00008">
    <property type="entry name" value="DAGPEDOMAIN"/>
</dbReference>
<dbReference type="PROSITE" id="PS50081">
    <property type="entry name" value="ZF_DAG_PE_2"/>
    <property type="match status" value="1"/>
</dbReference>
<keyword evidence="2" id="KW-0479">Metal-binding</keyword>
<evidence type="ECO:0000259" key="6">
    <source>
        <dbReference type="PROSITE" id="PS50081"/>
    </source>
</evidence>
<gene>
    <name evidence="8" type="ORF">P4O66_001920</name>
</gene>
<dbReference type="SUPFAM" id="SSF48366">
    <property type="entry name" value="Ras GEF"/>
    <property type="match status" value="2"/>
</dbReference>
<dbReference type="InterPro" id="IPR023578">
    <property type="entry name" value="Ras_GEF_dom_sf"/>
</dbReference>
<evidence type="ECO:0000313" key="9">
    <source>
        <dbReference type="Proteomes" id="UP001239994"/>
    </source>
</evidence>
<sequence>MWSRAVTREEEESRARRRKGDSEKTHAHRAREMEALSAGSATVDDLVEACVQAFDDAGSLQNGSSVRMFLMMHPWSQEESATPEVRTRICHLVKFWISEFPVEFNLNPALAEQIRDLREKLNTEGNEKESQLINIESVPSYKWKRQVTQRVTSLSKKRKMSLLFDHLDSSELAEHLTYLEYKSFCKIMFQDYHSFVRHGCTVENPDPGALHLPVQQCVPLDSADGSEQTHGPTACRCPVPLHLRGPSLWGLSYGLDSEVKLAASAPFVLCNGPGAVVRASLVTPGSSPSLGRGLSVSGVLFSLVCEGQEVDRVSFKYTYDCTATSSSTIIVKFADDTVVMGLISDNDERAYLEEIKHLENWCQENNLLLNVSKTKELIVDCSKKQERHYQPVRISGTTVERVDSFRYLGVHISQDLSWSHHTNSLAKKALQRLYHLRRLRDFRLPSKVLWNFYTCTIESILTGNITVWFGNSTRQDRQALQRVGHSAERITHTELPDLQTIYYKRCQTKARRIVKDPTHPNNRLFSLLRSLMIWWTWSHPVGTTVGTRRRFSECVGFRFPILGVHLKDLIAVHVALPDWNDPEKTQVNLAKTQQLYAILQELALVQNTPPSIDANTDLLNLLTVSLDQYHTEDEIYQLSLQREPRSTKPASVFKNFDTDGDGHISREEFEIIRNNFPYLSKFGELDTNQDGRISKEEMIDYFMKASSLLNCKMGFVHMFTETTYMKPTFCDHCTGFIWGFYKQGYKCKACGVNCHKACRSRLAVECRKRTRSISHETPPSRQTRSYSFPLPSNAPASLQSTGVMSEEDSLGLVESITGVMSEEDSLGLVESITGVMSEEDSLGLVESITVVMSEEDSLCEASSPHL</sequence>
<dbReference type="SMART" id="SM00147">
    <property type="entry name" value="RasGEF"/>
    <property type="match status" value="1"/>
</dbReference>
<dbReference type="InterPro" id="IPR020454">
    <property type="entry name" value="DAG/PE-bd"/>
</dbReference>
<dbReference type="PROSITE" id="PS00479">
    <property type="entry name" value="ZF_DAG_PE_1"/>
    <property type="match status" value="1"/>
</dbReference>
<feature type="domain" description="EF-hand" evidence="7">
    <location>
        <begin position="644"/>
        <end position="679"/>
    </location>
</feature>
<evidence type="ECO:0000259" key="7">
    <source>
        <dbReference type="PROSITE" id="PS50222"/>
    </source>
</evidence>
<dbReference type="Gene3D" id="1.10.840.10">
    <property type="entry name" value="Ras guanine-nucleotide exchange factors catalytic domain"/>
    <property type="match status" value="1"/>
</dbReference>
<dbReference type="EMBL" id="JAROKS010000019">
    <property type="protein sequence ID" value="KAK1792146.1"/>
    <property type="molecule type" value="Genomic_DNA"/>
</dbReference>
<dbReference type="InterPro" id="IPR018247">
    <property type="entry name" value="EF_Hand_1_Ca_BS"/>
</dbReference>
<proteinExistence type="predicted"/>
<dbReference type="Pfam" id="PF00130">
    <property type="entry name" value="C1_1"/>
    <property type="match status" value="1"/>
</dbReference>
<dbReference type="GO" id="GO:0005886">
    <property type="term" value="C:plasma membrane"/>
    <property type="evidence" value="ECO:0007669"/>
    <property type="project" value="TreeGrafter"/>
</dbReference>
<comment type="caution">
    <text evidence="8">The sequence shown here is derived from an EMBL/GenBank/DDBJ whole genome shotgun (WGS) entry which is preliminary data.</text>
</comment>
<dbReference type="GO" id="GO:0016706">
    <property type="term" value="F:2-oxoglutarate-dependent dioxygenase activity"/>
    <property type="evidence" value="ECO:0007669"/>
    <property type="project" value="InterPro"/>
</dbReference>
<dbReference type="InterPro" id="IPR002048">
    <property type="entry name" value="EF_hand_dom"/>
</dbReference>
<dbReference type="Pfam" id="PF13499">
    <property type="entry name" value="EF-hand_7"/>
    <property type="match status" value="1"/>
</dbReference>